<evidence type="ECO:0000256" key="7">
    <source>
        <dbReference type="ARBA" id="ARBA00022741"/>
    </source>
</evidence>
<evidence type="ECO:0000256" key="17">
    <source>
        <dbReference type="SAM" id="MobiDB-lite"/>
    </source>
</evidence>
<dbReference type="NCBIfam" id="TIGR01026">
    <property type="entry name" value="fliI_yscN"/>
    <property type="match status" value="1"/>
</dbReference>
<dbReference type="Proteomes" id="UP001239019">
    <property type="component" value="Unassembled WGS sequence"/>
</dbReference>
<dbReference type="Pfam" id="PF18269">
    <property type="entry name" value="T3SS_ATPase_C"/>
    <property type="match status" value="1"/>
</dbReference>
<dbReference type="SMART" id="SM00382">
    <property type="entry name" value="AAA"/>
    <property type="match status" value="1"/>
</dbReference>
<keyword evidence="8" id="KW-0375">Hydrogen ion transport</keyword>
<dbReference type="Gene3D" id="3.40.50.12240">
    <property type="match status" value="1"/>
</dbReference>
<feature type="domain" description="AAA+ ATPase" evidence="18">
    <location>
        <begin position="173"/>
        <end position="357"/>
    </location>
</feature>
<dbReference type="InterPro" id="IPR020003">
    <property type="entry name" value="ATPase_a/bsu_AS"/>
</dbReference>
<dbReference type="InterPro" id="IPR003593">
    <property type="entry name" value="AAA+_ATPase"/>
</dbReference>
<keyword evidence="7" id="KW-0547">Nucleotide-binding</keyword>
<keyword evidence="12" id="KW-1278">Translocase</keyword>
<dbReference type="InterPro" id="IPR050053">
    <property type="entry name" value="ATPase_alpha/beta_chains"/>
</dbReference>
<evidence type="ECO:0000256" key="14">
    <source>
        <dbReference type="ARBA" id="ARBA00023225"/>
    </source>
</evidence>
<dbReference type="PANTHER" id="PTHR15184:SF81">
    <property type="entry name" value="FLAGELLUM-SPECIFIC ATP SYNTHASE"/>
    <property type="match status" value="1"/>
</dbReference>
<dbReference type="RefSeq" id="WP_306726958.1">
    <property type="nucleotide sequence ID" value="NZ_JAVDDT010000001.1"/>
</dbReference>
<sequence>MSLSPETIKQHRRERLQERLGRYRQRLDRHESQPLVEGVLRRVVGLTIEAVGCRAPVGSHCRVETADGGFIDAEVVGFSGDSIYLMPTGELAGLVPNARVIPTGKTSRVPVGDGLLGRVLDGTGRPLDGAGPLQTGEEVSMTGRLINPLARQPIDEPLDVGIRTINSLLTVGRGQRMGLFAGSGVGKSVLLGMMTRFTEADVIVVGLIGERGREVNEFVQETLGAEGMRRAVVVATPADNPPLMRLQGAWLSTRIAEHFRDQGRKVLLLMDSLTRFAQAQREVALSIGEPPATKGYPPSVFAKLPQLVERAGNGDQGQGSITAFYTVLVEGDDQNDPVADSARAILDGHVVLSRQIAESGLFPAIDVEASVSRAMTGITDEEQQDLVKRFRQLYSLYRQNQDLISVGAYRRGSDPRLDEAVAYWPRIQQFLRQGMNERVSFEGSLSELQGLLRQPAEGATRQSGIRRDAEPAPAASGQQAKRAYTGAGGQ</sequence>
<keyword evidence="13" id="KW-0406">Ion transport</keyword>
<gene>
    <name evidence="19" type="primary">fliI</name>
    <name evidence="19" type="ORF">RBH19_01115</name>
</gene>
<evidence type="ECO:0000256" key="12">
    <source>
        <dbReference type="ARBA" id="ARBA00022967"/>
    </source>
</evidence>
<dbReference type="InterPro" id="IPR000194">
    <property type="entry name" value="ATPase_F1/V1/A1_a/bsu_nucl-bd"/>
</dbReference>
<comment type="subcellular location">
    <subcellularLocation>
        <location evidence="1">Cytoplasm</location>
    </subcellularLocation>
</comment>
<keyword evidence="11" id="KW-0653">Protein transport</keyword>
<dbReference type="CDD" id="cd01136">
    <property type="entry name" value="ATPase_flagellum-secretory_path_III"/>
    <property type="match status" value="1"/>
</dbReference>
<dbReference type="EC" id="7.1.2.2" evidence="3"/>
<evidence type="ECO:0000256" key="11">
    <source>
        <dbReference type="ARBA" id="ARBA00022927"/>
    </source>
</evidence>
<keyword evidence="19" id="KW-0969">Cilium</keyword>
<dbReference type="Pfam" id="PF00006">
    <property type="entry name" value="ATP-synt_ab"/>
    <property type="match status" value="1"/>
</dbReference>
<evidence type="ECO:0000313" key="19">
    <source>
        <dbReference type="EMBL" id="MDQ2068471.1"/>
    </source>
</evidence>
<keyword evidence="15" id="KW-0066">ATP synthesis</keyword>
<accession>A0ABU0W379</accession>
<dbReference type="CDD" id="cd18117">
    <property type="entry name" value="ATP-synt_flagellum-secretory_path_III_N"/>
    <property type="match status" value="1"/>
</dbReference>
<keyword evidence="5" id="KW-0813">Transport</keyword>
<evidence type="ECO:0000259" key="18">
    <source>
        <dbReference type="SMART" id="SM00382"/>
    </source>
</evidence>
<evidence type="ECO:0000256" key="2">
    <source>
        <dbReference type="ARBA" id="ARBA00008936"/>
    </source>
</evidence>
<name>A0ABU0W379_9GAMM</name>
<dbReference type="InterPro" id="IPR005714">
    <property type="entry name" value="ATPase_T3SS_FliI/YscN"/>
</dbReference>
<keyword evidence="14" id="KW-1006">Bacterial flagellum protein export</keyword>
<comment type="similarity">
    <text evidence="2">Belongs to the ATPase alpha/beta chains family.</text>
</comment>
<keyword evidence="6" id="KW-0963">Cytoplasm</keyword>
<protein>
    <recommendedName>
        <fullName evidence="4">Flagellum-specific ATP synthase</fullName>
        <ecNumber evidence="3">7.1.2.2</ecNumber>
    </recommendedName>
</protein>
<comment type="caution">
    <text evidence="19">The sequence shown here is derived from an EMBL/GenBank/DDBJ whole genome shotgun (WGS) entry which is preliminary data.</text>
</comment>
<evidence type="ECO:0000256" key="9">
    <source>
        <dbReference type="ARBA" id="ARBA00022795"/>
    </source>
</evidence>
<dbReference type="PANTHER" id="PTHR15184">
    <property type="entry name" value="ATP SYNTHASE"/>
    <property type="match status" value="1"/>
</dbReference>
<keyword evidence="19" id="KW-0282">Flagellum</keyword>
<organism evidence="19 20">
    <name type="scientific">Natronospira bacteriovora</name>
    <dbReference type="NCBI Taxonomy" id="3069753"/>
    <lineage>
        <taxon>Bacteria</taxon>
        <taxon>Pseudomonadati</taxon>
        <taxon>Pseudomonadota</taxon>
        <taxon>Gammaproteobacteria</taxon>
        <taxon>Natronospirales</taxon>
        <taxon>Natronospiraceae</taxon>
        <taxon>Natronospira</taxon>
    </lineage>
</organism>
<proteinExistence type="inferred from homology"/>
<feature type="region of interest" description="Disordered" evidence="17">
    <location>
        <begin position="455"/>
        <end position="490"/>
    </location>
</feature>
<evidence type="ECO:0000256" key="10">
    <source>
        <dbReference type="ARBA" id="ARBA00022840"/>
    </source>
</evidence>
<dbReference type="SUPFAM" id="SSF52540">
    <property type="entry name" value="P-loop containing nucleoside triphosphate hydrolases"/>
    <property type="match status" value="1"/>
</dbReference>
<dbReference type="EMBL" id="JAVDDT010000001">
    <property type="protein sequence ID" value="MDQ2068471.1"/>
    <property type="molecule type" value="Genomic_DNA"/>
</dbReference>
<evidence type="ECO:0000313" key="20">
    <source>
        <dbReference type="Proteomes" id="UP001239019"/>
    </source>
</evidence>
<reference evidence="19 20" key="1">
    <citation type="submission" date="2023-08" db="EMBL/GenBank/DDBJ databases">
        <title>Whole-genome sequencing of halo(alkali)philic microorganisms from hypersaline lakes.</title>
        <authorList>
            <person name="Sorokin D.Y."/>
            <person name="Abbas B."/>
            <person name="Merkel A.Y."/>
        </authorList>
    </citation>
    <scope>NUCLEOTIDE SEQUENCE [LARGE SCALE GENOMIC DNA]</scope>
    <source>
        <strain evidence="19 20">AB-CW4</strain>
    </source>
</reference>
<evidence type="ECO:0000256" key="15">
    <source>
        <dbReference type="ARBA" id="ARBA00023310"/>
    </source>
</evidence>
<evidence type="ECO:0000256" key="16">
    <source>
        <dbReference type="ARBA" id="ARBA00034006"/>
    </source>
</evidence>
<evidence type="ECO:0000256" key="13">
    <source>
        <dbReference type="ARBA" id="ARBA00023065"/>
    </source>
</evidence>
<evidence type="ECO:0000256" key="5">
    <source>
        <dbReference type="ARBA" id="ARBA00022448"/>
    </source>
</evidence>
<dbReference type="InterPro" id="IPR020005">
    <property type="entry name" value="FliI_clade1"/>
</dbReference>
<keyword evidence="20" id="KW-1185">Reference proteome</keyword>
<comment type="catalytic activity">
    <reaction evidence="16">
        <text>ATP + H2O + cellular proteinSide 1 = ADP + phosphate + cellular proteinSide 2.</text>
        <dbReference type="EC" id="7.4.2.8"/>
    </reaction>
</comment>
<evidence type="ECO:0000256" key="4">
    <source>
        <dbReference type="ARBA" id="ARBA00020580"/>
    </source>
</evidence>
<keyword evidence="19" id="KW-0966">Cell projection</keyword>
<keyword evidence="10" id="KW-0067">ATP-binding</keyword>
<dbReference type="CDD" id="cd18114">
    <property type="entry name" value="ATP-synt_flagellum-secretory_path_III_C"/>
    <property type="match status" value="1"/>
</dbReference>
<evidence type="ECO:0000256" key="3">
    <source>
        <dbReference type="ARBA" id="ARBA00012473"/>
    </source>
</evidence>
<dbReference type="PROSITE" id="PS00152">
    <property type="entry name" value="ATPASE_ALPHA_BETA"/>
    <property type="match status" value="1"/>
</dbReference>
<dbReference type="NCBIfam" id="TIGR03496">
    <property type="entry name" value="FliI_clade1"/>
    <property type="match status" value="1"/>
</dbReference>
<dbReference type="InterPro" id="IPR040627">
    <property type="entry name" value="T3SS_ATPase_C"/>
</dbReference>
<evidence type="ECO:0000256" key="6">
    <source>
        <dbReference type="ARBA" id="ARBA00022490"/>
    </source>
</evidence>
<dbReference type="InterPro" id="IPR027417">
    <property type="entry name" value="P-loop_NTPase"/>
</dbReference>
<evidence type="ECO:0000256" key="8">
    <source>
        <dbReference type="ARBA" id="ARBA00022781"/>
    </source>
</evidence>
<evidence type="ECO:0000256" key="1">
    <source>
        <dbReference type="ARBA" id="ARBA00004496"/>
    </source>
</evidence>
<keyword evidence="9" id="KW-1005">Bacterial flagellum biogenesis</keyword>